<proteinExistence type="predicted"/>
<accession>A0A177AL26</accession>
<dbReference type="EMBL" id="KV441387">
    <property type="protein sequence ID" value="OAF62510.1"/>
    <property type="molecule type" value="Genomic_DNA"/>
</dbReference>
<evidence type="ECO:0008006" key="2">
    <source>
        <dbReference type="Google" id="ProtNLM"/>
    </source>
</evidence>
<dbReference type="VEuPathDB" id="FungiDB:GMDG_00148"/>
<dbReference type="Proteomes" id="UP000077154">
    <property type="component" value="Unassembled WGS sequence"/>
</dbReference>
<reference evidence="1" key="1">
    <citation type="submission" date="2016-03" db="EMBL/GenBank/DDBJ databases">
        <title>Updated assembly of Pseudogymnoascus destructans, the fungus causing white-nose syndrome of bats.</title>
        <authorList>
            <person name="Palmer J.M."/>
            <person name="Drees K.P."/>
            <person name="Foster J.T."/>
            <person name="Lindner D.L."/>
        </authorList>
    </citation>
    <scope>NUCLEOTIDE SEQUENCE [LARGE SCALE GENOMIC DNA]</scope>
    <source>
        <strain evidence="1">20631-21</strain>
    </source>
</reference>
<protein>
    <recommendedName>
        <fullName evidence="2">O-methyltransferase domain-containing protein</fullName>
    </recommendedName>
</protein>
<dbReference type="OrthoDB" id="2410195at2759"/>
<dbReference type="GeneID" id="36284096"/>
<sequence length="227" mass="25433">MLLLSNRRIRCGVILSYLLEFYLLVQQLKALIANLEAFSTQGTEIIQLSRQVAVALEGPFETFQRLAYSALPLVSARIAQEHNIFQTLIANKDEPTSVTVLSEETKTIYRRSSCPVGFYTYLESHPVQGAAFHRFMEAQFASLPTWLDVLPFDTEYAASATPETLIFVDLGGGNGQQYVALRKKYPALQGRIILQDRPAILEKAITPDIVERMPYDYLGEQPVKGAS</sequence>
<dbReference type="AlphaFoldDB" id="A0A177AL26"/>
<dbReference type="eggNOG" id="KOG3178">
    <property type="taxonomic scope" value="Eukaryota"/>
</dbReference>
<gene>
    <name evidence="1" type="ORF">VC83_01004</name>
</gene>
<dbReference type="Gene3D" id="3.40.50.150">
    <property type="entry name" value="Vaccinia Virus protein VP39"/>
    <property type="match status" value="1"/>
</dbReference>
<organism evidence="1">
    <name type="scientific">Pseudogymnoascus destructans</name>
    <dbReference type="NCBI Taxonomy" id="655981"/>
    <lineage>
        <taxon>Eukaryota</taxon>
        <taxon>Fungi</taxon>
        <taxon>Dikarya</taxon>
        <taxon>Ascomycota</taxon>
        <taxon>Pezizomycotina</taxon>
        <taxon>Leotiomycetes</taxon>
        <taxon>Thelebolales</taxon>
        <taxon>Thelebolaceae</taxon>
        <taxon>Pseudogymnoascus</taxon>
    </lineage>
</organism>
<name>A0A177AL26_9PEZI</name>
<evidence type="ECO:0000313" key="1">
    <source>
        <dbReference type="EMBL" id="OAF62510.1"/>
    </source>
</evidence>
<dbReference type="RefSeq" id="XP_024327782.1">
    <property type="nucleotide sequence ID" value="XM_024464690.1"/>
</dbReference>
<dbReference type="InterPro" id="IPR029063">
    <property type="entry name" value="SAM-dependent_MTases_sf"/>
</dbReference>
<dbReference type="PANTHER" id="PTHR43712">
    <property type="entry name" value="PUTATIVE (AFU_ORTHOLOGUE AFUA_4G14580)-RELATED"/>
    <property type="match status" value="1"/>
</dbReference>
<dbReference type="PANTHER" id="PTHR43712:SF1">
    <property type="entry name" value="HYPOTHETICAL O-METHYLTRANSFERASE (EUROFUNG)-RELATED"/>
    <property type="match status" value="1"/>
</dbReference>